<name>A0AAN7J228_QUERU</name>
<gene>
    <name evidence="1" type="ORF">RGQ29_018412</name>
</gene>
<comment type="caution">
    <text evidence="1">The sequence shown here is derived from an EMBL/GenBank/DDBJ whole genome shotgun (WGS) entry which is preliminary data.</text>
</comment>
<keyword evidence="2" id="KW-1185">Reference proteome</keyword>
<dbReference type="EMBL" id="JAXUIC010000004">
    <property type="protein sequence ID" value="KAK4594701.1"/>
    <property type="molecule type" value="Genomic_DNA"/>
</dbReference>
<reference evidence="1 2" key="1">
    <citation type="journal article" date="2023" name="G3 (Bethesda)">
        <title>A haplotype-resolved chromosome-scale genome for Quercus rubra L. provides insights into the genetics of adaptive traits for red oak species.</title>
        <authorList>
            <person name="Kapoor B."/>
            <person name="Jenkins J."/>
            <person name="Schmutz J."/>
            <person name="Zhebentyayeva T."/>
            <person name="Kuelheim C."/>
            <person name="Coggeshall M."/>
            <person name="Heim C."/>
            <person name="Lasky J.R."/>
            <person name="Leites L."/>
            <person name="Islam-Faridi N."/>
            <person name="Romero-Severson J."/>
            <person name="DeLeo V.L."/>
            <person name="Lucas S.M."/>
            <person name="Lazic D."/>
            <person name="Gailing O."/>
            <person name="Carlson J."/>
            <person name="Staton M."/>
        </authorList>
    </citation>
    <scope>NUCLEOTIDE SEQUENCE [LARGE SCALE GENOMIC DNA]</scope>
    <source>
        <strain evidence="1">Pseudo-F2</strain>
    </source>
</reference>
<accession>A0AAN7J228</accession>
<evidence type="ECO:0000313" key="2">
    <source>
        <dbReference type="Proteomes" id="UP001324115"/>
    </source>
</evidence>
<sequence length="143" mass="17166">MKKQRSFRAKALRSILLHSFAIFKDCEFTSNCWQNLGIGNFSSEFFSLDIHSRLEENCKLDKRTGYLQIPWSTLFAFGVWILWQHRNRVIFKNFTPNQNIYKEIVQKAAKFAYCAQNMAASKLQVEKYLQWERPHRGWFKLKY</sequence>
<dbReference type="AlphaFoldDB" id="A0AAN7J228"/>
<evidence type="ECO:0000313" key="1">
    <source>
        <dbReference type="EMBL" id="KAK4594701.1"/>
    </source>
</evidence>
<protein>
    <submittedName>
        <fullName evidence="1">Uncharacterized protein</fullName>
    </submittedName>
</protein>
<proteinExistence type="predicted"/>
<organism evidence="1 2">
    <name type="scientific">Quercus rubra</name>
    <name type="common">Northern red oak</name>
    <name type="synonym">Quercus borealis</name>
    <dbReference type="NCBI Taxonomy" id="3512"/>
    <lineage>
        <taxon>Eukaryota</taxon>
        <taxon>Viridiplantae</taxon>
        <taxon>Streptophyta</taxon>
        <taxon>Embryophyta</taxon>
        <taxon>Tracheophyta</taxon>
        <taxon>Spermatophyta</taxon>
        <taxon>Magnoliopsida</taxon>
        <taxon>eudicotyledons</taxon>
        <taxon>Gunneridae</taxon>
        <taxon>Pentapetalae</taxon>
        <taxon>rosids</taxon>
        <taxon>fabids</taxon>
        <taxon>Fagales</taxon>
        <taxon>Fagaceae</taxon>
        <taxon>Quercus</taxon>
    </lineage>
</organism>
<dbReference type="Proteomes" id="UP001324115">
    <property type="component" value="Unassembled WGS sequence"/>
</dbReference>